<dbReference type="Pfam" id="PF17776">
    <property type="entry name" value="NLRC4_HD2"/>
    <property type="match status" value="1"/>
</dbReference>
<dbReference type="SMART" id="SM01289">
    <property type="entry name" value="PYRIN"/>
    <property type="match status" value="1"/>
</dbReference>
<evidence type="ECO:0000313" key="9">
    <source>
        <dbReference type="EMBL" id="CAJ1064157.1"/>
    </source>
</evidence>
<keyword evidence="3" id="KW-0433">Leucine-rich repeat</keyword>
<dbReference type="Pfam" id="PF17779">
    <property type="entry name" value="WHD_NOD2"/>
    <property type="match status" value="1"/>
</dbReference>
<comment type="subcellular location">
    <subcellularLocation>
        <location evidence="1">Cytoplasm</location>
    </subcellularLocation>
</comment>
<name>A0AAV1FVE8_XYRNO</name>
<dbReference type="InterPro" id="IPR011029">
    <property type="entry name" value="DEATH-like_dom_sf"/>
</dbReference>
<evidence type="ECO:0000256" key="1">
    <source>
        <dbReference type="ARBA" id="ARBA00004496"/>
    </source>
</evidence>
<dbReference type="PANTHER" id="PTHR24106">
    <property type="entry name" value="NACHT, LRR AND CARD DOMAINS-CONTAINING"/>
    <property type="match status" value="1"/>
</dbReference>
<evidence type="ECO:0000256" key="5">
    <source>
        <dbReference type="ARBA" id="ARBA00022741"/>
    </source>
</evidence>
<evidence type="ECO:0000256" key="4">
    <source>
        <dbReference type="ARBA" id="ARBA00022737"/>
    </source>
</evidence>
<accession>A0AAV1FVE8</accession>
<dbReference type="InterPro" id="IPR051261">
    <property type="entry name" value="NLR"/>
</dbReference>
<dbReference type="InterPro" id="IPR029495">
    <property type="entry name" value="NACHT-assoc"/>
</dbReference>
<dbReference type="InterPro" id="IPR041075">
    <property type="entry name" value="NOD1/2_WH"/>
</dbReference>
<dbReference type="GO" id="GO:0005737">
    <property type="term" value="C:cytoplasm"/>
    <property type="evidence" value="ECO:0007669"/>
    <property type="project" value="UniProtKB-SubCell"/>
</dbReference>
<feature type="domain" description="NACHT" evidence="8">
    <location>
        <begin position="385"/>
        <end position="519"/>
    </location>
</feature>
<protein>
    <submittedName>
        <fullName evidence="9">Protein NLRC3</fullName>
    </submittedName>
</protein>
<evidence type="ECO:0000256" key="3">
    <source>
        <dbReference type="ARBA" id="ARBA00022614"/>
    </source>
</evidence>
<dbReference type="SUPFAM" id="SSF47986">
    <property type="entry name" value="DEATH domain"/>
    <property type="match status" value="1"/>
</dbReference>
<dbReference type="GO" id="GO:0005524">
    <property type="term" value="F:ATP binding"/>
    <property type="evidence" value="ECO:0007669"/>
    <property type="project" value="UniProtKB-KW"/>
</dbReference>
<keyword evidence="2" id="KW-0963">Cytoplasm</keyword>
<reference evidence="9" key="1">
    <citation type="submission" date="2023-08" db="EMBL/GenBank/DDBJ databases">
        <authorList>
            <person name="Alioto T."/>
            <person name="Alioto T."/>
            <person name="Gomez Garrido J."/>
        </authorList>
    </citation>
    <scope>NUCLEOTIDE SEQUENCE</scope>
</reference>
<dbReference type="Pfam" id="PF02758">
    <property type="entry name" value="PYRIN"/>
    <property type="match status" value="1"/>
</dbReference>
<dbReference type="AlphaFoldDB" id="A0AAV1FVE8"/>
<dbReference type="Pfam" id="PF14484">
    <property type="entry name" value="FISNA"/>
    <property type="match status" value="1"/>
</dbReference>
<sequence>MSCNHRTRTSALLSKNDDRKQVQIGCPDQPWRSIICVFSSNELVDPLYNIMNDTEMEAAALSGISSIGEAVSGRGENVHYQPQDQDEDEDDDDDVYYIPPRRPSLDLGNGAMDISNWHRVDHAVAPALSYCSMKSEENADNMEDMEDEDEEGCSTRIHLYRADSFSSCYSFDSDDCEKRTPKDKDIEEDVPELTDRPELITDPNEIRHPSLTVAFTFKAICKTLKELSDENLKTVKMMLWNRYPQTFTTPPHSMDIVDLVDRLLECYSLEVSLQITRSILEEMERKKLVDYLKTLCLRNEVRHDLSETLKKKYGKVCEGFTTQGAKTPIDDIYTNLFITTTCDNGPNIEHEVMTIEKLDSNREEGTRLSIDDIMSARRLQDMNMRSLLITGVAGSGKSMAVQKLILDWIEEKSHQHVTFLFPLPFRELKQFEGSKVSLLEIIQTLYPETKRLRDEDYRSDNCKMLFVFDGLDEYKGNLDFQNTELLCDHTDPTSLNIIVVNLLRSRLLYRGLFIITTRPQVKRCIPWDAHYDEIEVRGFCDSEKDEYFKKKFQDPDQAARVIEYISSLKTLRIMCHLPLFCSLVAEECQRLFTEQGADAELPRSITYMYTKLLLALTRHHRMSRAPELKPEDERDFLMKLGKLAFNMLEQGQFKMIKSDWKEVGISDEEAVVNSGLCTQYVTKPFVLFQEKVISFIHPTMQEYLAALYVFLSYSNHGKNIFEQHLKQKVRGMLKGHKKMDLYKSAVDRSLQCEDGKLDLFLRFLFGMATKTNLELIQPFCTSSLKWPTVIKDAMALIKKKLSEHHPPGRKNNLQRCLEELDWSASGAAAASS</sequence>
<organism evidence="9 10">
    <name type="scientific">Xyrichtys novacula</name>
    <name type="common">Pearly razorfish</name>
    <name type="synonym">Hemipteronotus novacula</name>
    <dbReference type="NCBI Taxonomy" id="13765"/>
    <lineage>
        <taxon>Eukaryota</taxon>
        <taxon>Metazoa</taxon>
        <taxon>Chordata</taxon>
        <taxon>Craniata</taxon>
        <taxon>Vertebrata</taxon>
        <taxon>Euteleostomi</taxon>
        <taxon>Actinopterygii</taxon>
        <taxon>Neopterygii</taxon>
        <taxon>Teleostei</taxon>
        <taxon>Neoteleostei</taxon>
        <taxon>Acanthomorphata</taxon>
        <taxon>Eupercaria</taxon>
        <taxon>Labriformes</taxon>
        <taxon>Labridae</taxon>
        <taxon>Xyrichtys</taxon>
    </lineage>
</organism>
<dbReference type="EMBL" id="OY660872">
    <property type="protein sequence ID" value="CAJ1064157.1"/>
    <property type="molecule type" value="Genomic_DNA"/>
</dbReference>
<dbReference type="Pfam" id="PF05729">
    <property type="entry name" value="NACHT"/>
    <property type="match status" value="1"/>
</dbReference>
<gene>
    <name evidence="9" type="ORF">XNOV1_A017830</name>
</gene>
<evidence type="ECO:0000259" key="7">
    <source>
        <dbReference type="PROSITE" id="PS50824"/>
    </source>
</evidence>
<evidence type="ECO:0000259" key="8">
    <source>
        <dbReference type="PROSITE" id="PS50837"/>
    </source>
</evidence>
<keyword evidence="10" id="KW-1185">Reference proteome</keyword>
<dbReference type="PROSITE" id="PS50824">
    <property type="entry name" value="DAPIN"/>
    <property type="match status" value="1"/>
</dbReference>
<evidence type="ECO:0000256" key="6">
    <source>
        <dbReference type="ARBA" id="ARBA00022840"/>
    </source>
</evidence>
<evidence type="ECO:0000256" key="2">
    <source>
        <dbReference type="ARBA" id="ARBA00022490"/>
    </source>
</evidence>
<dbReference type="InterPro" id="IPR041267">
    <property type="entry name" value="NLRP_HD2"/>
</dbReference>
<keyword evidence="6" id="KW-0067">ATP-binding</keyword>
<dbReference type="Gene3D" id="3.40.50.300">
    <property type="entry name" value="P-loop containing nucleotide triphosphate hydrolases"/>
    <property type="match status" value="1"/>
</dbReference>
<dbReference type="SMART" id="SM01288">
    <property type="entry name" value="FISNA"/>
    <property type="match status" value="1"/>
</dbReference>
<evidence type="ECO:0000313" key="10">
    <source>
        <dbReference type="Proteomes" id="UP001178508"/>
    </source>
</evidence>
<keyword evidence="5" id="KW-0547">Nucleotide-binding</keyword>
<dbReference type="InterPro" id="IPR007111">
    <property type="entry name" value="NACHT_NTPase"/>
</dbReference>
<proteinExistence type="predicted"/>
<dbReference type="SUPFAM" id="SSF52540">
    <property type="entry name" value="P-loop containing nucleoside triphosphate hydrolases"/>
    <property type="match status" value="1"/>
</dbReference>
<dbReference type="InterPro" id="IPR004020">
    <property type="entry name" value="DAPIN"/>
</dbReference>
<feature type="domain" description="Pyrin" evidence="7">
    <location>
        <begin position="211"/>
        <end position="298"/>
    </location>
</feature>
<dbReference type="PROSITE" id="PS50837">
    <property type="entry name" value="NACHT"/>
    <property type="match status" value="1"/>
</dbReference>
<dbReference type="Proteomes" id="UP001178508">
    <property type="component" value="Chromosome 9"/>
</dbReference>
<dbReference type="Gene3D" id="1.10.533.10">
    <property type="entry name" value="Death Domain, Fas"/>
    <property type="match status" value="1"/>
</dbReference>
<keyword evidence="4" id="KW-0677">Repeat</keyword>
<dbReference type="InterPro" id="IPR027417">
    <property type="entry name" value="P-loop_NTPase"/>
</dbReference>